<dbReference type="GO" id="GO:0043565">
    <property type="term" value="F:sequence-specific DNA binding"/>
    <property type="evidence" value="ECO:0007669"/>
    <property type="project" value="InterPro"/>
</dbReference>
<keyword evidence="1" id="KW-0805">Transcription regulation</keyword>
<evidence type="ECO:0000256" key="2">
    <source>
        <dbReference type="ARBA" id="ARBA00023125"/>
    </source>
</evidence>
<feature type="domain" description="HTH araC/xylS-type" evidence="4">
    <location>
        <begin position="175"/>
        <end position="273"/>
    </location>
</feature>
<dbReference type="OrthoDB" id="9801308at2"/>
<dbReference type="SMART" id="SM00342">
    <property type="entry name" value="HTH_ARAC"/>
    <property type="match status" value="1"/>
</dbReference>
<dbReference type="SUPFAM" id="SSF46689">
    <property type="entry name" value="Homeodomain-like"/>
    <property type="match status" value="2"/>
</dbReference>
<dbReference type="InterPro" id="IPR020449">
    <property type="entry name" value="Tscrpt_reg_AraC-type_HTH"/>
</dbReference>
<gene>
    <name evidence="5" type="ORF">A8806_103241</name>
</gene>
<dbReference type="InterPro" id="IPR037923">
    <property type="entry name" value="HTH-like"/>
</dbReference>
<dbReference type="Pfam" id="PF12833">
    <property type="entry name" value="HTH_18"/>
    <property type="match status" value="1"/>
</dbReference>
<keyword evidence="2" id="KW-0238">DNA-binding</keyword>
<sequence length="277" mass="32167">MAHIQYSITDLYSQEPIERLLYISSATYGNDWISMFHSHSFAELFYVLDGQGHFCTESEEVPIERDSLILINPNIRHTEKSSVTHPLTYIVLGIDNLHFQFSGDEYSAYRVHDFYKHRDACLPIMQMMLDEARGRRASSELICHHFLSILLLKILRISGDQFTPYSSKNIPGECETIKYYIDTHYQENITLDKLAEVSHLNKFYLSHIFNRAFGISPITYLLERRILHSKELLKSADFSITQIAHTTGFSSANYFSQSFKRYTGLTPAAYRKNHQDT</sequence>
<dbReference type="PROSITE" id="PS00041">
    <property type="entry name" value="HTH_ARAC_FAMILY_1"/>
    <property type="match status" value="1"/>
</dbReference>
<dbReference type="AlphaFoldDB" id="A0A2Y9C4S3"/>
<dbReference type="PRINTS" id="PR00032">
    <property type="entry name" value="HTHARAC"/>
</dbReference>
<dbReference type="PANTHER" id="PTHR43280:SF28">
    <property type="entry name" value="HTH-TYPE TRANSCRIPTIONAL ACTIVATOR RHAS"/>
    <property type="match status" value="1"/>
</dbReference>
<reference evidence="5 6" key="1">
    <citation type="submission" date="2018-05" db="EMBL/GenBank/DDBJ databases">
        <title>The Hungate 1000. A catalogue of reference genomes from the rumen microbiome.</title>
        <authorList>
            <person name="Kelly W."/>
        </authorList>
    </citation>
    <scope>NUCLEOTIDE SEQUENCE [LARGE SCALE GENOMIC DNA]</scope>
    <source>
        <strain evidence="5 6">NLAE-zl-C242</strain>
    </source>
</reference>
<dbReference type="InterPro" id="IPR009057">
    <property type="entry name" value="Homeodomain-like_sf"/>
</dbReference>
<accession>A0A2Y9C4S3</accession>
<dbReference type="RefSeq" id="WP_109730461.1">
    <property type="nucleotide sequence ID" value="NZ_BAAACK010000004.1"/>
</dbReference>
<dbReference type="PROSITE" id="PS01124">
    <property type="entry name" value="HTH_ARAC_FAMILY_2"/>
    <property type="match status" value="1"/>
</dbReference>
<evidence type="ECO:0000259" key="4">
    <source>
        <dbReference type="PROSITE" id="PS01124"/>
    </source>
</evidence>
<dbReference type="PANTHER" id="PTHR43280">
    <property type="entry name" value="ARAC-FAMILY TRANSCRIPTIONAL REGULATOR"/>
    <property type="match status" value="1"/>
</dbReference>
<dbReference type="InterPro" id="IPR018062">
    <property type="entry name" value="HTH_AraC-typ_CS"/>
</dbReference>
<proteinExistence type="predicted"/>
<dbReference type="Proteomes" id="UP000245845">
    <property type="component" value="Unassembled WGS sequence"/>
</dbReference>
<dbReference type="InterPro" id="IPR014710">
    <property type="entry name" value="RmlC-like_jellyroll"/>
</dbReference>
<evidence type="ECO:0000313" key="6">
    <source>
        <dbReference type="Proteomes" id="UP000245845"/>
    </source>
</evidence>
<dbReference type="GO" id="GO:0003700">
    <property type="term" value="F:DNA-binding transcription factor activity"/>
    <property type="evidence" value="ECO:0007669"/>
    <property type="project" value="InterPro"/>
</dbReference>
<dbReference type="Pfam" id="PF02311">
    <property type="entry name" value="AraC_binding"/>
    <property type="match status" value="1"/>
</dbReference>
<evidence type="ECO:0000256" key="3">
    <source>
        <dbReference type="ARBA" id="ARBA00023163"/>
    </source>
</evidence>
<dbReference type="EMBL" id="QGDL01000003">
    <property type="protein sequence ID" value="PWJ30836.1"/>
    <property type="molecule type" value="Genomic_DNA"/>
</dbReference>
<protein>
    <submittedName>
        <fullName evidence="5">AraC-like protein</fullName>
    </submittedName>
</protein>
<evidence type="ECO:0000313" key="5">
    <source>
        <dbReference type="EMBL" id="PWJ30836.1"/>
    </source>
</evidence>
<keyword evidence="3" id="KW-0804">Transcription</keyword>
<evidence type="ECO:0000256" key="1">
    <source>
        <dbReference type="ARBA" id="ARBA00023015"/>
    </source>
</evidence>
<comment type="caution">
    <text evidence="5">The sequence shown here is derived from an EMBL/GenBank/DDBJ whole genome shotgun (WGS) entry which is preliminary data.</text>
</comment>
<dbReference type="Gene3D" id="1.10.10.60">
    <property type="entry name" value="Homeodomain-like"/>
    <property type="match status" value="2"/>
</dbReference>
<dbReference type="InterPro" id="IPR018060">
    <property type="entry name" value="HTH_AraC"/>
</dbReference>
<dbReference type="Gene3D" id="2.60.120.10">
    <property type="entry name" value="Jelly Rolls"/>
    <property type="match status" value="1"/>
</dbReference>
<dbReference type="SUPFAM" id="SSF51215">
    <property type="entry name" value="Regulatory protein AraC"/>
    <property type="match status" value="1"/>
</dbReference>
<organism evidence="5 6">
    <name type="scientific">Faecalicatena orotica</name>
    <dbReference type="NCBI Taxonomy" id="1544"/>
    <lineage>
        <taxon>Bacteria</taxon>
        <taxon>Bacillati</taxon>
        <taxon>Bacillota</taxon>
        <taxon>Clostridia</taxon>
        <taxon>Lachnospirales</taxon>
        <taxon>Lachnospiraceae</taxon>
        <taxon>Faecalicatena</taxon>
    </lineage>
</organism>
<name>A0A2Y9C4S3_9FIRM</name>
<dbReference type="InterPro" id="IPR003313">
    <property type="entry name" value="AraC-bd"/>
</dbReference>
<keyword evidence="6" id="KW-1185">Reference proteome</keyword>